<evidence type="ECO:0008006" key="5">
    <source>
        <dbReference type="Google" id="ProtNLM"/>
    </source>
</evidence>
<name>A0A8H6HFQ5_9AGAR</name>
<proteinExistence type="predicted"/>
<dbReference type="InterPro" id="IPR036875">
    <property type="entry name" value="Znf_CCHC_sf"/>
</dbReference>
<dbReference type="OrthoDB" id="2855360at2759"/>
<organism evidence="3 4">
    <name type="scientific">Ephemerocybe angulata</name>
    <dbReference type="NCBI Taxonomy" id="980116"/>
    <lineage>
        <taxon>Eukaryota</taxon>
        <taxon>Fungi</taxon>
        <taxon>Dikarya</taxon>
        <taxon>Basidiomycota</taxon>
        <taxon>Agaricomycotina</taxon>
        <taxon>Agaricomycetes</taxon>
        <taxon>Agaricomycetidae</taxon>
        <taxon>Agaricales</taxon>
        <taxon>Agaricineae</taxon>
        <taxon>Psathyrellaceae</taxon>
        <taxon>Ephemerocybe</taxon>
    </lineage>
</organism>
<protein>
    <recommendedName>
        <fullName evidence="5">CCHC-type domain-containing protein</fullName>
    </recommendedName>
</protein>
<dbReference type="Proteomes" id="UP000521943">
    <property type="component" value="Unassembled WGS sequence"/>
</dbReference>
<gene>
    <name evidence="3" type="ORF">DFP72DRAFT_1077645</name>
</gene>
<dbReference type="EMBL" id="JACGCI010000107">
    <property type="protein sequence ID" value="KAF6745332.1"/>
    <property type="molecule type" value="Genomic_DNA"/>
</dbReference>
<feature type="region of interest" description="Disordered" evidence="2">
    <location>
        <begin position="1"/>
        <end position="21"/>
    </location>
</feature>
<dbReference type="SUPFAM" id="SSF57756">
    <property type="entry name" value="Retrovirus zinc finger-like domains"/>
    <property type="match status" value="1"/>
</dbReference>
<evidence type="ECO:0000256" key="1">
    <source>
        <dbReference type="ARBA" id="ARBA00022664"/>
    </source>
</evidence>
<keyword evidence="1" id="KW-0507">mRNA processing</keyword>
<dbReference type="GO" id="GO:0006397">
    <property type="term" value="P:mRNA processing"/>
    <property type="evidence" value="ECO:0007669"/>
    <property type="project" value="UniProtKB-KW"/>
</dbReference>
<evidence type="ECO:0000313" key="4">
    <source>
        <dbReference type="Proteomes" id="UP000521943"/>
    </source>
</evidence>
<comment type="caution">
    <text evidence="3">The sequence shown here is derived from an EMBL/GenBank/DDBJ whole genome shotgun (WGS) entry which is preliminary data.</text>
</comment>
<evidence type="ECO:0000313" key="3">
    <source>
        <dbReference type="EMBL" id="KAF6745332.1"/>
    </source>
</evidence>
<keyword evidence="4" id="KW-1185">Reference proteome</keyword>
<dbReference type="GO" id="GO:0008270">
    <property type="term" value="F:zinc ion binding"/>
    <property type="evidence" value="ECO:0007669"/>
    <property type="project" value="InterPro"/>
</dbReference>
<sequence>MATNKARMPVPYGKNHPTYDPEEPGSAVRFFDQVAMAATEAGIDDQPAEVVKWALSYLPESIKKRWALLAKNGNAQRPFAEWRDEVMKILPRRAQEAAGAMARLDALVTKWSRSPRSRHDRADFFDFSLGFMAEAKAIGSIVSNRDLVRMYLRCLNSMFRERLQDKLTPRTNATDEDPYDWTAVVEKSKELVAGGTSGPFGDLNLEPSTSEYERVKIEPGLGGSKILESIKIKQEDMDNNFQSVLGRMDVMGVQMKEMAAKYDAYTQNVATNVPIFQQNMLPARSQGGNQTYQPRQGLYTRPPNNPFTSLPRKCYYCHAEGHMLMACPVLDADKASGRVSQRGYNIFVNNRQLSKDSPDQLSMKQRADAIIAGTYNPPAMVNLLTASDWGSYEDEALVFLQSEPDIVTHSVLQQSLERLRGETQGAMHNMANHIITSLRPVPPPVASQPSYIPFGGIPPESQTVVQASEVKDMFQLLTKRLDLLEQHQIQTRSQGVSNEGFR</sequence>
<reference evidence="3 4" key="1">
    <citation type="submission" date="2020-07" db="EMBL/GenBank/DDBJ databases">
        <title>Comparative genomics of pyrophilous fungi reveals a link between fire events and developmental genes.</title>
        <authorList>
            <consortium name="DOE Joint Genome Institute"/>
            <person name="Steindorff A.S."/>
            <person name="Carver A."/>
            <person name="Calhoun S."/>
            <person name="Stillman K."/>
            <person name="Liu H."/>
            <person name="Lipzen A."/>
            <person name="Pangilinan J."/>
            <person name="Labutti K."/>
            <person name="Bruns T.D."/>
            <person name="Grigoriev I.V."/>
        </authorList>
    </citation>
    <scope>NUCLEOTIDE SEQUENCE [LARGE SCALE GENOMIC DNA]</scope>
    <source>
        <strain evidence="3 4">CBS 144469</strain>
    </source>
</reference>
<dbReference type="AlphaFoldDB" id="A0A8H6HFQ5"/>
<accession>A0A8H6HFQ5</accession>
<dbReference type="GO" id="GO:0003676">
    <property type="term" value="F:nucleic acid binding"/>
    <property type="evidence" value="ECO:0007669"/>
    <property type="project" value="InterPro"/>
</dbReference>
<evidence type="ECO:0000256" key="2">
    <source>
        <dbReference type="SAM" id="MobiDB-lite"/>
    </source>
</evidence>